<dbReference type="AlphaFoldDB" id="A0A016SBV1"/>
<evidence type="ECO:0000313" key="2">
    <source>
        <dbReference type="EMBL" id="EYB88095.1"/>
    </source>
</evidence>
<protein>
    <submittedName>
        <fullName evidence="2">Uncharacterized protein</fullName>
    </submittedName>
</protein>
<organism evidence="2 3">
    <name type="scientific">Ancylostoma ceylanicum</name>
    <dbReference type="NCBI Taxonomy" id="53326"/>
    <lineage>
        <taxon>Eukaryota</taxon>
        <taxon>Metazoa</taxon>
        <taxon>Ecdysozoa</taxon>
        <taxon>Nematoda</taxon>
        <taxon>Chromadorea</taxon>
        <taxon>Rhabditida</taxon>
        <taxon>Rhabditina</taxon>
        <taxon>Rhabditomorpha</taxon>
        <taxon>Strongyloidea</taxon>
        <taxon>Ancylostomatidae</taxon>
        <taxon>Ancylostomatinae</taxon>
        <taxon>Ancylostoma</taxon>
    </lineage>
</organism>
<accession>A0A016SBV1</accession>
<sequence>MVKSAGILDKTLSKGKGERPASPVTVAMAPSFVGGASGLLPMLANRWRLRQSCKAPLRVLPPRELSPGGK</sequence>
<keyword evidence="3" id="KW-1185">Reference proteome</keyword>
<dbReference type="Proteomes" id="UP000024635">
    <property type="component" value="Unassembled WGS sequence"/>
</dbReference>
<dbReference type="EMBL" id="JARK01001588">
    <property type="protein sequence ID" value="EYB88095.1"/>
    <property type="molecule type" value="Genomic_DNA"/>
</dbReference>
<comment type="caution">
    <text evidence="2">The sequence shown here is derived from an EMBL/GenBank/DDBJ whole genome shotgun (WGS) entry which is preliminary data.</text>
</comment>
<name>A0A016SBV1_9BILA</name>
<gene>
    <name evidence="2" type="primary">Acey_s0252.g214</name>
    <name evidence="2" type="ORF">Y032_0252g214</name>
</gene>
<evidence type="ECO:0000256" key="1">
    <source>
        <dbReference type="SAM" id="MobiDB-lite"/>
    </source>
</evidence>
<reference evidence="3" key="1">
    <citation type="journal article" date="2015" name="Nat. Genet.">
        <title>The genome and transcriptome of the zoonotic hookworm Ancylostoma ceylanicum identify infection-specific gene families.</title>
        <authorList>
            <person name="Schwarz E.M."/>
            <person name="Hu Y."/>
            <person name="Antoshechkin I."/>
            <person name="Miller M.M."/>
            <person name="Sternberg P.W."/>
            <person name="Aroian R.V."/>
        </authorList>
    </citation>
    <scope>NUCLEOTIDE SEQUENCE</scope>
    <source>
        <strain evidence="3">HY135</strain>
    </source>
</reference>
<evidence type="ECO:0000313" key="3">
    <source>
        <dbReference type="Proteomes" id="UP000024635"/>
    </source>
</evidence>
<proteinExistence type="predicted"/>
<feature type="region of interest" description="Disordered" evidence="1">
    <location>
        <begin position="1"/>
        <end position="22"/>
    </location>
</feature>